<name>A0ABP5SE83_9ACTN</name>
<feature type="compositionally biased region" description="Low complexity" evidence="1">
    <location>
        <begin position="67"/>
        <end position="88"/>
    </location>
</feature>
<organism evidence="3 4">
    <name type="scientific">Dactylosporangium salmoneum</name>
    <dbReference type="NCBI Taxonomy" id="53361"/>
    <lineage>
        <taxon>Bacteria</taxon>
        <taxon>Bacillati</taxon>
        <taxon>Actinomycetota</taxon>
        <taxon>Actinomycetes</taxon>
        <taxon>Micromonosporales</taxon>
        <taxon>Micromonosporaceae</taxon>
        <taxon>Dactylosporangium</taxon>
    </lineage>
</organism>
<accession>A0ABP5SE83</accession>
<keyword evidence="2" id="KW-0472">Membrane</keyword>
<dbReference type="SUPFAM" id="SSF82171">
    <property type="entry name" value="DPP6 N-terminal domain-like"/>
    <property type="match status" value="1"/>
</dbReference>
<reference evidence="4" key="1">
    <citation type="journal article" date="2019" name="Int. J. Syst. Evol. Microbiol.">
        <title>The Global Catalogue of Microorganisms (GCM) 10K type strain sequencing project: providing services to taxonomists for standard genome sequencing and annotation.</title>
        <authorList>
            <consortium name="The Broad Institute Genomics Platform"/>
            <consortium name="The Broad Institute Genome Sequencing Center for Infectious Disease"/>
            <person name="Wu L."/>
            <person name="Ma J."/>
        </authorList>
    </citation>
    <scope>NUCLEOTIDE SEQUENCE [LARGE SCALE GENOMIC DNA]</scope>
    <source>
        <strain evidence="4">JCM 3272</strain>
    </source>
</reference>
<sequence length="415" mass="43423">MVDLNEHNAGDLLRTLPGHSPRPPAVDIARAMREGRRRRTTRRATVAGAIGVAVLVVAGLPAVLLTNRDNSAPPAGTPTTTPASTQRPSVPPAVPNAPVPTSCRAERLPENGNGQTLMTAADPTGKIFYGLTDPSGGDQAVVRWQDGKLTKVPVPGAYPTVSAVNANGLAAGYSGGRDQEKAFLLRDGRIVDLPRPEDIEPVGINSYGDVVGHWIGSAHARPAVWRDLSAEPEFLPLPEGAVWGEPKAIADDGTVVGVVSFGSQQWAYAWAPDGTPRRLAVPEGTPITPTGGPNPGPSVVAEWARGDWASGMVAKYTDRAQPVRWNLRTGKVEGLSGITIPGGPVNGLGWVAGETTDGHGVLLAGGKRIPLPDAYGYHGRVPANTPSFVSDDGRVVAGQSFDTHGAYHAVLWRCS</sequence>
<feature type="transmembrane region" description="Helical" evidence="2">
    <location>
        <begin position="46"/>
        <end position="65"/>
    </location>
</feature>
<feature type="compositionally biased region" description="Pro residues" evidence="1">
    <location>
        <begin position="89"/>
        <end position="98"/>
    </location>
</feature>
<evidence type="ECO:0000256" key="2">
    <source>
        <dbReference type="SAM" id="Phobius"/>
    </source>
</evidence>
<feature type="region of interest" description="Disordered" evidence="1">
    <location>
        <begin position="1"/>
        <end position="25"/>
    </location>
</feature>
<keyword evidence="2" id="KW-0812">Transmembrane</keyword>
<protein>
    <submittedName>
        <fullName evidence="3">Uncharacterized protein</fullName>
    </submittedName>
</protein>
<feature type="region of interest" description="Disordered" evidence="1">
    <location>
        <begin position="67"/>
        <end position="119"/>
    </location>
</feature>
<gene>
    <name evidence="3" type="ORF">GCM10010170_006560</name>
</gene>
<keyword evidence="2" id="KW-1133">Transmembrane helix</keyword>
<dbReference type="Proteomes" id="UP001501444">
    <property type="component" value="Unassembled WGS sequence"/>
</dbReference>
<evidence type="ECO:0000313" key="4">
    <source>
        <dbReference type="Proteomes" id="UP001501444"/>
    </source>
</evidence>
<dbReference type="EMBL" id="BAAARV010000005">
    <property type="protein sequence ID" value="GAA2329276.1"/>
    <property type="molecule type" value="Genomic_DNA"/>
</dbReference>
<proteinExistence type="predicted"/>
<evidence type="ECO:0000313" key="3">
    <source>
        <dbReference type="EMBL" id="GAA2329276.1"/>
    </source>
</evidence>
<comment type="caution">
    <text evidence="3">The sequence shown here is derived from an EMBL/GenBank/DDBJ whole genome shotgun (WGS) entry which is preliminary data.</text>
</comment>
<dbReference type="RefSeq" id="WP_344610685.1">
    <property type="nucleotide sequence ID" value="NZ_BAAARV010000005.1"/>
</dbReference>
<evidence type="ECO:0000256" key="1">
    <source>
        <dbReference type="SAM" id="MobiDB-lite"/>
    </source>
</evidence>
<keyword evidence="4" id="KW-1185">Reference proteome</keyword>